<evidence type="ECO:0000256" key="4">
    <source>
        <dbReference type="ARBA" id="ARBA00023204"/>
    </source>
</evidence>
<dbReference type="GO" id="GO:0006302">
    <property type="term" value="P:double-strand break repair"/>
    <property type="evidence" value="ECO:0007669"/>
    <property type="project" value="TreeGrafter"/>
</dbReference>
<comment type="subcellular location">
    <subcellularLocation>
        <location evidence="1">Nucleus</location>
    </subcellularLocation>
</comment>
<evidence type="ECO:0000256" key="1">
    <source>
        <dbReference type="ARBA" id="ARBA00004123"/>
    </source>
</evidence>
<dbReference type="PANTHER" id="PTHR15660:SF1">
    <property type="entry name" value="BRISC AND BRCA1-A COMPLEX MEMBER 1"/>
    <property type="match status" value="1"/>
</dbReference>
<sequence>MSLLKLESFNSSKTDVLNVSQERVKMFLRTKHKNKSHEFGLVVLNEDTVWPDFQLPQSRQLLLDLEMAFCSPFNLEGLFSLIQNKTEVPVTELADDLPPECGPHCPCL</sequence>
<comment type="caution">
    <text evidence="6">The sequence shown here is derived from an EMBL/GenBank/DDBJ whole genome shotgun (WGS) entry which is preliminary data.</text>
</comment>
<dbReference type="Proteomes" id="UP000551758">
    <property type="component" value="Unassembled WGS sequence"/>
</dbReference>
<evidence type="ECO:0000256" key="3">
    <source>
        <dbReference type="ARBA" id="ARBA00022763"/>
    </source>
</evidence>
<dbReference type="AlphaFoldDB" id="A0A7J7F1D7"/>
<dbReference type="PANTHER" id="PTHR15660">
    <property type="entry name" value="BRISC AND BRCA1-A COMPLEX MEMBER 1"/>
    <property type="match status" value="1"/>
</dbReference>
<dbReference type="EMBL" id="JACDTQ010001582">
    <property type="protein sequence ID" value="KAF5921823.1"/>
    <property type="molecule type" value="Genomic_DNA"/>
</dbReference>
<name>A0A7J7F1D7_DICBM</name>
<dbReference type="GO" id="GO:0016604">
    <property type="term" value="C:nuclear body"/>
    <property type="evidence" value="ECO:0007669"/>
    <property type="project" value="TreeGrafter"/>
</dbReference>
<reference evidence="6 7" key="1">
    <citation type="journal article" date="2020" name="Mol. Biol. Evol.">
        <title>Interspecific Gene Flow and the Evolution of Specialization in Black and White Rhinoceros.</title>
        <authorList>
            <person name="Moodley Y."/>
            <person name="Westbury M.V."/>
            <person name="Russo I.M."/>
            <person name="Gopalakrishnan S."/>
            <person name="Rakotoarivelo A."/>
            <person name="Olsen R.A."/>
            <person name="Prost S."/>
            <person name="Tunstall T."/>
            <person name="Ryder O.A."/>
            <person name="Dalen L."/>
            <person name="Bruford M.W."/>
        </authorList>
    </citation>
    <scope>NUCLEOTIDE SEQUENCE [LARGE SCALE GENOMIC DNA]</scope>
    <source>
        <strain evidence="6">SBR-YM</strain>
        <tissue evidence="6">Skin</tissue>
    </source>
</reference>
<keyword evidence="4" id="KW-0234">DNA repair</keyword>
<evidence type="ECO:0000313" key="6">
    <source>
        <dbReference type="EMBL" id="KAF5921823.1"/>
    </source>
</evidence>
<organism evidence="6 7">
    <name type="scientific">Diceros bicornis minor</name>
    <name type="common">South-central black rhinoceros</name>
    <dbReference type="NCBI Taxonomy" id="77932"/>
    <lineage>
        <taxon>Eukaryota</taxon>
        <taxon>Metazoa</taxon>
        <taxon>Chordata</taxon>
        <taxon>Craniata</taxon>
        <taxon>Vertebrata</taxon>
        <taxon>Euteleostomi</taxon>
        <taxon>Mammalia</taxon>
        <taxon>Eutheria</taxon>
        <taxon>Laurasiatheria</taxon>
        <taxon>Perissodactyla</taxon>
        <taxon>Rhinocerotidae</taxon>
        <taxon>Diceros</taxon>
    </lineage>
</organism>
<keyword evidence="3" id="KW-0227">DNA damage</keyword>
<keyword evidence="2" id="KW-0963">Cytoplasm</keyword>
<gene>
    <name evidence="6" type="ORF">HPG69_012997</name>
</gene>
<keyword evidence="5" id="KW-0539">Nucleus</keyword>
<dbReference type="GO" id="GO:0007095">
    <property type="term" value="P:mitotic G2 DNA damage checkpoint signaling"/>
    <property type="evidence" value="ECO:0007669"/>
    <property type="project" value="TreeGrafter"/>
</dbReference>
<evidence type="ECO:0000256" key="2">
    <source>
        <dbReference type="ARBA" id="ARBA00022490"/>
    </source>
</evidence>
<accession>A0A7J7F1D7</accession>
<evidence type="ECO:0000313" key="7">
    <source>
        <dbReference type="Proteomes" id="UP000551758"/>
    </source>
</evidence>
<dbReference type="GO" id="GO:0070552">
    <property type="term" value="C:BRISC complex"/>
    <property type="evidence" value="ECO:0007669"/>
    <property type="project" value="InterPro"/>
</dbReference>
<evidence type="ECO:0000256" key="5">
    <source>
        <dbReference type="ARBA" id="ARBA00023242"/>
    </source>
</evidence>
<dbReference type="InterPro" id="IPR026126">
    <property type="entry name" value="BABAM1"/>
</dbReference>
<keyword evidence="7" id="KW-1185">Reference proteome</keyword>
<dbReference type="GO" id="GO:0045739">
    <property type="term" value="P:positive regulation of DNA repair"/>
    <property type="evidence" value="ECO:0007669"/>
    <property type="project" value="InterPro"/>
</dbReference>
<protein>
    <submittedName>
        <fullName evidence="6">Uncharacterized protein</fullName>
    </submittedName>
</protein>
<dbReference type="GO" id="GO:0070531">
    <property type="term" value="C:BRCA1-A complex"/>
    <property type="evidence" value="ECO:0007669"/>
    <property type="project" value="InterPro"/>
</dbReference>
<proteinExistence type="predicted"/>